<dbReference type="Proteomes" id="UP001148299">
    <property type="component" value="Unassembled WGS sequence"/>
</dbReference>
<accession>A0A9W9R734</accession>
<comment type="caution">
    <text evidence="2">The sequence shown here is derived from an EMBL/GenBank/DDBJ whole genome shotgun (WGS) entry which is preliminary data.</text>
</comment>
<sequence length="528" mass="60735">MMFLCHVKATHITDYSEVSGFYGPGTFWAWILVCAMAFGPNEGRVLLRHIWSGPIVGLEHACIFDPDIRDLPLPQDMEEGSVESRGRDLDSGYKIDREKLCKLRRLLDSIFCVAFLGKKGKPKLITEVLRLCHEDSDFSLWRYYPHHISTAEVTYRLHKNYEKATGERAEKILSLCSEFNLSLSKCQSGFVEYHSRGFAHTDGFYFHFFKGLRAEFPWLRMGFDNFHFHLIDLRNRFQYLQYRRELRELSPRLDANTCAAVAYPLIACCVQLKRHIPFQNQRWEAQDEAVASVAQLSSTISFFAIMSNRPSFSYVTLRHVAWMTVLLCSLKVLSCRVQYVCMGRSFSNHVASFQMLGFVFIIMIDTLRFPVAKVLAWCFPAQIGQPQPSPPPVIQLALMCFIPIVAFLGAKIDRSQLDTLCAVSSWDVHFSPPIPRSSTSLGELDQGAGLATAIFLLFLTPLQRGLSTLDRNFFFRTLRVFHQLFVYVITWSQEKYHKMKRAFEGSIFETRDNNDVELSDMGPRVARR</sequence>
<evidence type="ECO:0000256" key="1">
    <source>
        <dbReference type="SAM" id="Phobius"/>
    </source>
</evidence>
<feature type="transmembrane region" description="Helical" evidence="1">
    <location>
        <begin position="351"/>
        <end position="372"/>
    </location>
</feature>
<feature type="transmembrane region" description="Helical" evidence="1">
    <location>
        <begin position="319"/>
        <end position="339"/>
    </location>
</feature>
<evidence type="ECO:0000313" key="3">
    <source>
        <dbReference type="Proteomes" id="UP001148299"/>
    </source>
</evidence>
<reference evidence="2" key="1">
    <citation type="submission" date="2022-12" db="EMBL/GenBank/DDBJ databases">
        <authorList>
            <person name="Petersen C."/>
        </authorList>
    </citation>
    <scope>NUCLEOTIDE SEQUENCE</scope>
    <source>
        <strain evidence="2">IBT 35675</strain>
    </source>
</reference>
<name>A0A9W9R734_PENBR</name>
<reference evidence="2" key="2">
    <citation type="journal article" date="2023" name="IMA Fungus">
        <title>Comparative genomic study of the Penicillium genus elucidates a diverse pangenome and 15 lateral gene transfer events.</title>
        <authorList>
            <person name="Petersen C."/>
            <person name="Sorensen T."/>
            <person name="Nielsen M.R."/>
            <person name="Sondergaard T.E."/>
            <person name="Sorensen J.L."/>
            <person name="Fitzpatrick D.A."/>
            <person name="Frisvad J.C."/>
            <person name="Nielsen K.L."/>
        </authorList>
    </citation>
    <scope>NUCLEOTIDE SEQUENCE</scope>
    <source>
        <strain evidence="2">IBT 35675</strain>
    </source>
</reference>
<protein>
    <submittedName>
        <fullName evidence="2">Uncharacterized protein</fullName>
    </submittedName>
</protein>
<dbReference type="EMBL" id="JAPZBR010000005">
    <property type="protein sequence ID" value="KAJ5353849.1"/>
    <property type="molecule type" value="Genomic_DNA"/>
</dbReference>
<dbReference type="AlphaFoldDB" id="A0A9W9R734"/>
<gene>
    <name evidence="2" type="ORF">N7541_006413</name>
</gene>
<keyword evidence="1" id="KW-1133">Transmembrane helix</keyword>
<evidence type="ECO:0000313" key="2">
    <source>
        <dbReference type="EMBL" id="KAJ5353849.1"/>
    </source>
</evidence>
<keyword evidence="3" id="KW-1185">Reference proteome</keyword>
<feature type="transmembrane region" description="Helical" evidence="1">
    <location>
        <begin position="20"/>
        <end position="39"/>
    </location>
</feature>
<proteinExistence type="predicted"/>
<keyword evidence="1" id="KW-0812">Transmembrane</keyword>
<keyword evidence="1" id="KW-0472">Membrane</keyword>
<feature type="transmembrane region" description="Helical" evidence="1">
    <location>
        <begin position="392"/>
        <end position="410"/>
    </location>
</feature>
<organism evidence="2 3">
    <name type="scientific">Penicillium brevicompactum</name>
    <dbReference type="NCBI Taxonomy" id="5074"/>
    <lineage>
        <taxon>Eukaryota</taxon>
        <taxon>Fungi</taxon>
        <taxon>Dikarya</taxon>
        <taxon>Ascomycota</taxon>
        <taxon>Pezizomycotina</taxon>
        <taxon>Eurotiomycetes</taxon>
        <taxon>Eurotiomycetidae</taxon>
        <taxon>Eurotiales</taxon>
        <taxon>Aspergillaceae</taxon>
        <taxon>Penicillium</taxon>
    </lineage>
</organism>